<dbReference type="InterPro" id="IPR000673">
    <property type="entry name" value="Sig_transdc_resp-reg_Me-estase"/>
</dbReference>
<dbReference type="EC" id="3.1.1.61" evidence="5"/>
<evidence type="ECO:0000313" key="10">
    <source>
        <dbReference type="EMBL" id="MCM2436953.1"/>
    </source>
</evidence>
<dbReference type="NCBIfam" id="NF001965">
    <property type="entry name" value="PRK00742.1"/>
    <property type="match status" value="1"/>
</dbReference>
<evidence type="ECO:0000256" key="2">
    <source>
        <dbReference type="ARBA" id="ARBA00022500"/>
    </source>
</evidence>
<dbReference type="Gene3D" id="3.40.50.180">
    <property type="entry name" value="Methylesterase CheB, C-terminal domain"/>
    <property type="match status" value="1"/>
</dbReference>
<comment type="PTM">
    <text evidence="5">Phosphorylated by CheA. Phosphorylation of the N-terminal regulatory domain activates the methylesterase activity.</text>
</comment>
<keyword evidence="2 5" id="KW-0145">Chemotaxis</keyword>
<comment type="subcellular location">
    <subcellularLocation>
        <location evidence="5">Cytoplasm</location>
    </subcellularLocation>
</comment>
<dbReference type="PROSITE" id="PS50110">
    <property type="entry name" value="RESPONSE_REGULATORY"/>
    <property type="match status" value="1"/>
</dbReference>
<name>A0ABT0VGK0_9LACO</name>
<dbReference type="InterPro" id="IPR035909">
    <property type="entry name" value="CheB_C"/>
</dbReference>
<dbReference type="GO" id="GO:0008984">
    <property type="term" value="F:protein-glutamate methylesterase activity"/>
    <property type="evidence" value="ECO:0007669"/>
    <property type="project" value="UniProtKB-EC"/>
</dbReference>
<dbReference type="InterPro" id="IPR001789">
    <property type="entry name" value="Sig_transdc_resp-reg_receiver"/>
</dbReference>
<evidence type="ECO:0000256" key="7">
    <source>
        <dbReference type="PROSITE-ProRule" id="PRU00169"/>
    </source>
</evidence>
<comment type="function">
    <text evidence="5">Involved in chemotaxis. Part of a chemotaxis signal transduction system that modulates chemotaxis in response to various stimuli. Catalyzes the demethylation of specific methylglutamate residues introduced into the chemoreceptors (methyl-accepting chemotaxis proteins or MCP) by CheR. Also mediates the irreversible deamidation of specific glutamine residues to glutamic acid.</text>
</comment>
<dbReference type="PIRSF" id="PIRSF000876">
    <property type="entry name" value="RR_chemtxs_CheB"/>
    <property type="match status" value="1"/>
</dbReference>
<dbReference type="EC" id="3.5.1.44" evidence="5"/>
<comment type="caution">
    <text evidence="10">The sequence shown here is derived from an EMBL/GenBank/DDBJ whole genome shotgun (WGS) entry which is preliminary data.</text>
</comment>
<dbReference type="PANTHER" id="PTHR42872:SF6">
    <property type="entry name" value="PROTEIN-GLUTAMATE METHYLESTERASE_PROTEIN-GLUTAMINE GLUTAMINASE"/>
    <property type="match status" value="1"/>
</dbReference>
<comment type="catalytic activity">
    <reaction evidence="5">
        <text>L-glutaminyl-[protein] + H2O = L-glutamyl-[protein] + NH4(+)</text>
        <dbReference type="Rhea" id="RHEA:16441"/>
        <dbReference type="Rhea" id="RHEA-COMP:10207"/>
        <dbReference type="Rhea" id="RHEA-COMP:10208"/>
        <dbReference type="ChEBI" id="CHEBI:15377"/>
        <dbReference type="ChEBI" id="CHEBI:28938"/>
        <dbReference type="ChEBI" id="CHEBI:29973"/>
        <dbReference type="ChEBI" id="CHEBI:30011"/>
        <dbReference type="EC" id="3.5.1.44"/>
    </reaction>
</comment>
<dbReference type="GO" id="GO:0032259">
    <property type="term" value="P:methylation"/>
    <property type="evidence" value="ECO:0007669"/>
    <property type="project" value="UniProtKB-KW"/>
</dbReference>
<feature type="active site" evidence="5 6">
    <location>
        <position position="171"/>
    </location>
</feature>
<evidence type="ECO:0000256" key="1">
    <source>
        <dbReference type="ARBA" id="ARBA00022490"/>
    </source>
</evidence>
<dbReference type="InterPro" id="IPR011006">
    <property type="entry name" value="CheY-like_superfamily"/>
</dbReference>
<dbReference type="SUPFAM" id="SSF52738">
    <property type="entry name" value="Methylesterase CheB, C-terminal domain"/>
    <property type="match status" value="1"/>
</dbReference>
<dbReference type="CDD" id="cd17541">
    <property type="entry name" value="REC_CheB-like"/>
    <property type="match status" value="1"/>
</dbReference>
<dbReference type="EMBL" id="JAGMVS010000042">
    <property type="protein sequence ID" value="MCM2436953.1"/>
    <property type="molecule type" value="Genomic_DNA"/>
</dbReference>
<evidence type="ECO:0000256" key="3">
    <source>
        <dbReference type="ARBA" id="ARBA00022801"/>
    </source>
</evidence>
<keyword evidence="1 5" id="KW-0963">Cytoplasm</keyword>
<evidence type="ECO:0000256" key="6">
    <source>
        <dbReference type="PROSITE-ProRule" id="PRU00050"/>
    </source>
</evidence>
<comment type="catalytic activity">
    <reaction evidence="4 5">
        <text>[protein]-L-glutamate 5-O-methyl ester + H2O = L-glutamyl-[protein] + methanol + H(+)</text>
        <dbReference type="Rhea" id="RHEA:23236"/>
        <dbReference type="Rhea" id="RHEA-COMP:10208"/>
        <dbReference type="Rhea" id="RHEA-COMP:10311"/>
        <dbReference type="ChEBI" id="CHEBI:15377"/>
        <dbReference type="ChEBI" id="CHEBI:15378"/>
        <dbReference type="ChEBI" id="CHEBI:17790"/>
        <dbReference type="ChEBI" id="CHEBI:29973"/>
        <dbReference type="ChEBI" id="CHEBI:82795"/>
        <dbReference type="EC" id="3.1.1.61"/>
    </reaction>
</comment>
<reference evidence="10" key="1">
    <citation type="submission" date="2021-04" db="EMBL/GenBank/DDBJ databases">
        <title>Taxonomic assessment of Weissella genus.</title>
        <authorList>
            <person name="Fanelli F."/>
            <person name="Chieffi D."/>
            <person name="Dell'Aquila A."/>
            <person name="Gyu-Sung C."/>
            <person name="Franz C.M.A.P."/>
            <person name="Fusco V."/>
        </authorList>
    </citation>
    <scope>NUCLEOTIDE SEQUENCE</scope>
    <source>
        <strain evidence="10">LMG 25373</strain>
    </source>
</reference>
<dbReference type="PANTHER" id="PTHR42872">
    <property type="entry name" value="PROTEIN-GLUTAMATE METHYLESTERASE/PROTEIN-GLUTAMINE GLUTAMINASE"/>
    <property type="match status" value="1"/>
</dbReference>
<dbReference type="Proteomes" id="UP001057481">
    <property type="component" value="Unassembled WGS sequence"/>
</dbReference>
<dbReference type="HAMAP" id="MF_00099">
    <property type="entry name" value="CheB_chemtxs"/>
    <property type="match status" value="1"/>
</dbReference>
<dbReference type="Pfam" id="PF01339">
    <property type="entry name" value="CheB_methylest"/>
    <property type="match status" value="1"/>
</dbReference>
<dbReference type="CDD" id="cd16432">
    <property type="entry name" value="CheB_Rec"/>
    <property type="match status" value="1"/>
</dbReference>
<dbReference type="InterPro" id="IPR008248">
    <property type="entry name" value="CheB-like"/>
</dbReference>
<dbReference type="PROSITE" id="PS50122">
    <property type="entry name" value="CHEB"/>
    <property type="match status" value="1"/>
</dbReference>
<evidence type="ECO:0000256" key="4">
    <source>
        <dbReference type="ARBA" id="ARBA00048267"/>
    </source>
</evidence>
<evidence type="ECO:0000313" key="11">
    <source>
        <dbReference type="Proteomes" id="UP001057481"/>
    </source>
</evidence>
<protein>
    <recommendedName>
        <fullName evidence="5">Protein-glutamate methylesterase/protein-glutamine glutaminase</fullName>
        <ecNumber evidence="5">3.1.1.61</ecNumber>
        <ecNumber evidence="5">3.5.1.44</ecNumber>
    </recommendedName>
</protein>
<keyword evidence="5 7" id="KW-0597">Phosphoprotein</keyword>
<feature type="modified residue" description="4-aspartylphosphate" evidence="5 7">
    <location>
        <position position="54"/>
    </location>
</feature>
<feature type="active site" evidence="5 6">
    <location>
        <position position="198"/>
    </location>
</feature>
<evidence type="ECO:0000256" key="5">
    <source>
        <dbReference type="HAMAP-Rule" id="MF_00099"/>
    </source>
</evidence>
<sequence>MIKILIVDDSAFMRKVLSDLLAQVPDVTVSGTARNGKNAIEMLNKTLVDLVVMDVEMPVMDGLSALKIIKQTFNIPVIMLSALSNQEITIEALAAGALDFIEKPTNLRAIETEWVSDFYEKIKSVQPSGLTETTKITAPISKNNQPTPRLLEPMSAVQLRMNTQAVVIGASTGGPKALLSVIQQLPNHLSKPIFIVQHMPKGFTKHFAERMNQEAAVTVVEATDGMLIQNRVYLCPGDYHMTLDRGRIMLNQAPKLHGTRPAVDYLFKSAASLYQAKLTAVLLTGMGKDGADGMVTVHHHGGYNIAQNKETCTVYGMPRSAVEKNVVNEILPLAMIGTKISQIVG</sequence>
<evidence type="ECO:0000259" key="9">
    <source>
        <dbReference type="PROSITE" id="PS50122"/>
    </source>
</evidence>
<keyword evidence="10" id="KW-0489">Methyltransferase</keyword>
<dbReference type="SUPFAM" id="SSF52172">
    <property type="entry name" value="CheY-like"/>
    <property type="match status" value="1"/>
</dbReference>
<feature type="active site" evidence="5 6">
    <location>
        <position position="289"/>
    </location>
</feature>
<keyword evidence="11" id="KW-1185">Reference proteome</keyword>
<accession>A0ABT0VGK0</accession>
<dbReference type="Gene3D" id="3.40.50.2300">
    <property type="match status" value="1"/>
</dbReference>
<keyword evidence="3 5" id="KW-0378">Hydrolase</keyword>
<comment type="domain">
    <text evidence="5">Contains a C-terminal catalytic domain, and an N-terminal region which modulates catalytic activity.</text>
</comment>
<feature type="domain" description="CheB-type methylesterase" evidence="9">
    <location>
        <begin position="153"/>
        <end position="345"/>
    </location>
</feature>
<dbReference type="GO" id="GO:0008168">
    <property type="term" value="F:methyltransferase activity"/>
    <property type="evidence" value="ECO:0007669"/>
    <property type="project" value="UniProtKB-KW"/>
</dbReference>
<gene>
    <name evidence="5 10" type="primary">cheB</name>
    <name evidence="10" type="ORF">KAK10_03280</name>
</gene>
<comment type="similarity">
    <text evidence="5">Belongs to the CheB family.</text>
</comment>
<proteinExistence type="inferred from homology"/>
<evidence type="ECO:0000259" key="8">
    <source>
        <dbReference type="PROSITE" id="PS50110"/>
    </source>
</evidence>
<dbReference type="RefSeq" id="WP_205144120.1">
    <property type="nucleotide sequence ID" value="NZ_JAFBDN010000020.1"/>
</dbReference>
<keyword evidence="10" id="KW-0808">Transferase</keyword>
<organism evidence="10 11">
    <name type="scientific">Periweissella beninensis</name>
    <dbReference type="NCBI Taxonomy" id="504936"/>
    <lineage>
        <taxon>Bacteria</taxon>
        <taxon>Bacillati</taxon>
        <taxon>Bacillota</taxon>
        <taxon>Bacilli</taxon>
        <taxon>Lactobacillales</taxon>
        <taxon>Lactobacillaceae</taxon>
        <taxon>Periweissella</taxon>
    </lineage>
</organism>
<feature type="domain" description="Response regulatory" evidence="8">
    <location>
        <begin position="3"/>
        <end position="118"/>
    </location>
</feature>
<dbReference type="SMART" id="SM00448">
    <property type="entry name" value="REC"/>
    <property type="match status" value="1"/>
</dbReference>
<dbReference type="Pfam" id="PF00072">
    <property type="entry name" value="Response_reg"/>
    <property type="match status" value="1"/>
</dbReference>